<dbReference type="InterPro" id="IPR001580">
    <property type="entry name" value="Calret/calnex"/>
</dbReference>
<evidence type="ECO:0000256" key="3">
    <source>
        <dbReference type="ARBA" id="ARBA00022692"/>
    </source>
</evidence>
<dbReference type="GO" id="GO:0036503">
    <property type="term" value="P:ERAD pathway"/>
    <property type="evidence" value="ECO:0007669"/>
    <property type="project" value="TreeGrafter"/>
</dbReference>
<dbReference type="SUPFAM" id="SSF49899">
    <property type="entry name" value="Concanavalin A-like lectins/glucanases"/>
    <property type="match status" value="1"/>
</dbReference>
<evidence type="ECO:0000256" key="7">
    <source>
        <dbReference type="ARBA" id="ARBA00023186"/>
    </source>
</evidence>
<evidence type="ECO:0000256" key="8">
    <source>
        <dbReference type="PIRSR" id="PIRSR601580-3"/>
    </source>
</evidence>
<evidence type="ECO:0000256" key="6">
    <source>
        <dbReference type="ARBA" id="ARBA00023136"/>
    </source>
</evidence>
<proteinExistence type="inferred from homology"/>
<dbReference type="PRINTS" id="PR00626">
    <property type="entry name" value="CALRETICULIN"/>
</dbReference>
<protein>
    <recommendedName>
        <fullName evidence="14">Calnexin</fullName>
    </recommendedName>
</protein>
<evidence type="ECO:0000256" key="11">
    <source>
        <dbReference type="SAM" id="MobiDB-lite"/>
    </source>
</evidence>
<dbReference type="FunFam" id="2.10.250.10:FF:000001">
    <property type="entry name" value="Calnexin homolog"/>
    <property type="match status" value="1"/>
</dbReference>
<keyword evidence="8" id="KW-1015">Disulfide bond</keyword>
<dbReference type="PANTHER" id="PTHR11073:SF1">
    <property type="entry name" value="CALNEXIN 14D-RELATED"/>
    <property type="match status" value="1"/>
</dbReference>
<feature type="compositionally biased region" description="Basic and acidic residues" evidence="11">
    <location>
        <begin position="246"/>
        <end position="274"/>
    </location>
</feature>
<feature type="coiled-coil region" evidence="10">
    <location>
        <begin position="429"/>
        <end position="456"/>
    </location>
</feature>
<dbReference type="PANTHER" id="PTHR11073">
    <property type="entry name" value="CALRETICULIN AND CALNEXIN"/>
    <property type="match status" value="1"/>
</dbReference>
<feature type="compositionally biased region" description="Acidic residues" evidence="11">
    <location>
        <begin position="543"/>
        <end position="571"/>
    </location>
</feature>
<dbReference type="AlphaFoldDB" id="A0A5A8CNI1"/>
<dbReference type="GO" id="GO:0051082">
    <property type="term" value="F:unfolded protein binding"/>
    <property type="evidence" value="ECO:0007669"/>
    <property type="project" value="InterPro"/>
</dbReference>
<sequence>MLAAVALGRAEEAAEAAKPLLADATPESFVFFEGFQGETHAFVRTGHSAYGGKNVSAAPHSVAGGPEGDKMLTLFEGAAEAQHPLKYGMVAMFDKALDLSEGDEPLVLQYEHRPQNGMVCDGGYAKVLLADPDAGNIPMVTSASVSQANSGVDISKPEYYGVMFGPDKCGMTNKVHFIMRHKSPKTGKWSEHHLKSPPPVAEGTNTALYTLVLRPADNTFEVRVNGEVKRQGSILEELEPPINPPKEIDDPTDSKPADWVDDAKIKDPEASKPDDWDEDAPPTIPDEEAVKPAAWLDDEEPMVPDPTQTVPEEWDEEEDGEWQAPFVPNPKCEAAPGCGKWIRPTKKNPAYKGKWVAPLIDNPAYKGEWKPRRIENPAYFLDEHPARKLVLSGLMFEVMINTGGIAFDNVLVSQDEASSSAFTAATWAIENADQTAAAKEERLRIAREARLKLLEEGGLWNTAQYYFGELSEFVESHLVLSVVVASLVIVASTVYCFTLPTEPDLAMPEGEYDEYEEDGPTGTAHVGGRAAGRQVQAAGVGDSDADDDDEEEEAAVEDEAEAEDEAEDEAEGTGVRARAGARKDEEEETAE</sequence>
<comment type="similarity">
    <text evidence="2 9">Belongs to the calreticulin family.</text>
</comment>
<dbReference type="InterPro" id="IPR009033">
    <property type="entry name" value="Calreticulin/calnexin_P_dom_sf"/>
</dbReference>
<accession>A0A5A8CNI1</accession>
<evidence type="ECO:0000313" key="12">
    <source>
        <dbReference type="EMBL" id="KAA0154067.1"/>
    </source>
</evidence>
<feature type="disulfide bond" evidence="8">
    <location>
        <begin position="120"/>
        <end position="169"/>
    </location>
</feature>
<keyword evidence="4 9" id="KW-0256">Endoplasmic reticulum</keyword>
<keyword evidence="13" id="KW-1185">Reference proteome</keyword>
<dbReference type="Gene3D" id="2.10.250.10">
    <property type="entry name" value="Calreticulin/calnexin, P domain"/>
    <property type="match status" value="1"/>
</dbReference>
<keyword evidence="10" id="KW-0175">Coiled coil</keyword>
<dbReference type="Proteomes" id="UP000323011">
    <property type="component" value="Unassembled WGS sequence"/>
</dbReference>
<dbReference type="PROSITE" id="PS00804">
    <property type="entry name" value="CALRETICULIN_2"/>
    <property type="match status" value="1"/>
</dbReference>
<gene>
    <name evidence="12" type="ORF">FNF29_02690</name>
</gene>
<comment type="caution">
    <text evidence="12">The sequence shown here is derived from an EMBL/GenBank/DDBJ whole genome shotgun (WGS) entry which is preliminary data.</text>
</comment>
<dbReference type="InterPro" id="IPR013320">
    <property type="entry name" value="ConA-like_dom_sf"/>
</dbReference>
<keyword evidence="5" id="KW-1133">Transmembrane helix</keyword>
<dbReference type="GO" id="GO:0006457">
    <property type="term" value="P:protein folding"/>
    <property type="evidence" value="ECO:0007669"/>
    <property type="project" value="InterPro"/>
</dbReference>
<comment type="subcellular location">
    <subcellularLocation>
        <location evidence="1">Endoplasmic reticulum membrane</location>
        <topology evidence="1">Single-pass membrane protein</topology>
    </subcellularLocation>
</comment>
<evidence type="ECO:0008006" key="14">
    <source>
        <dbReference type="Google" id="ProtNLM"/>
    </source>
</evidence>
<evidence type="ECO:0000256" key="5">
    <source>
        <dbReference type="ARBA" id="ARBA00022989"/>
    </source>
</evidence>
<reference evidence="12 13" key="1">
    <citation type="submission" date="2019-07" db="EMBL/GenBank/DDBJ databases">
        <title>Genomes of Cafeteria roenbergensis.</title>
        <authorList>
            <person name="Fischer M.G."/>
            <person name="Hackl T."/>
            <person name="Roman M."/>
        </authorList>
    </citation>
    <scope>NUCLEOTIDE SEQUENCE [LARGE SCALE GENOMIC DNA]</scope>
    <source>
        <strain evidence="12 13">BVI</strain>
    </source>
</reference>
<dbReference type="EMBL" id="VLTN01000013">
    <property type="protein sequence ID" value="KAA0154067.1"/>
    <property type="molecule type" value="Genomic_DNA"/>
</dbReference>
<organism evidence="12 13">
    <name type="scientific">Cafeteria roenbergensis</name>
    <name type="common">Marine flagellate</name>
    <dbReference type="NCBI Taxonomy" id="33653"/>
    <lineage>
        <taxon>Eukaryota</taxon>
        <taxon>Sar</taxon>
        <taxon>Stramenopiles</taxon>
        <taxon>Bigyra</taxon>
        <taxon>Opalozoa</taxon>
        <taxon>Bicosoecida</taxon>
        <taxon>Cafeteriaceae</taxon>
        <taxon>Cafeteria</taxon>
    </lineage>
</organism>
<evidence type="ECO:0000256" key="4">
    <source>
        <dbReference type="ARBA" id="ARBA00022824"/>
    </source>
</evidence>
<evidence type="ECO:0000256" key="10">
    <source>
        <dbReference type="SAM" id="Coils"/>
    </source>
</evidence>
<evidence type="ECO:0000256" key="2">
    <source>
        <dbReference type="ARBA" id="ARBA00010983"/>
    </source>
</evidence>
<evidence type="ECO:0000313" key="13">
    <source>
        <dbReference type="Proteomes" id="UP000323011"/>
    </source>
</evidence>
<dbReference type="SUPFAM" id="SSF63887">
    <property type="entry name" value="P-domain of calnexin/calreticulin"/>
    <property type="match status" value="1"/>
</dbReference>
<feature type="compositionally biased region" description="Low complexity" evidence="11">
    <location>
        <begin position="526"/>
        <end position="542"/>
    </location>
</feature>
<evidence type="ECO:0000256" key="9">
    <source>
        <dbReference type="RuleBase" id="RU362126"/>
    </source>
</evidence>
<dbReference type="Gene3D" id="2.60.120.200">
    <property type="match status" value="1"/>
</dbReference>
<feature type="region of interest" description="Disordered" evidence="11">
    <location>
        <begin position="233"/>
        <end position="286"/>
    </location>
</feature>
<feature type="region of interest" description="Disordered" evidence="11">
    <location>
        <begin position="511"/>
        <end position="591"/>
    </location>
</feature>
<dbReference type="InterPro" id="IPR018124">
    <property type="entry name" value="Calret/calnex_CS"/>
</dbReference>
<keyword evidence="6" id="KW-0472">Membrane</keyword>
<keyword evidence="7 9" id="KW-0143">Chaperone</keyword>
<keyword evidence="3" id="KW-0812">Transmembrane</keyword>
<dbReference type="OMA" id="FINTERW"/>
<dbReference type="GO" id="GO:0005509">
    <property type="term" value="F:calcium ion binding"/>
    <property type="evidence" value="ECO:0007669"/>
    <property type="project" value="InterPro"/>
</dbReference>
<name>A0A5A8CNI1_CAFRO</name>
<dbReference type="GO" id="GO:0005789">
    <property type="term" value="C:endoplasmic reticulum membrane"/>
    <property type="evidence" value="ECO:0007669"/>
    <property type="project" value="UniProtKB-SubCell"/>
</dbReference>
<evidence type="ECO:0000256" key="1">
    <source>
        <dbReference type="ARBA" id="ARBA00004389"/>
    </source>
</evidence>
<dbReference type="Pfam" id="PF00262">
    <property type="entry name" value="Calreticulin"/>
    <property type="match status" value="1"/>
</dbReference>